<dbReference type="AlphaFoldDB" id="A0A103D5G4"/>
<proteinExistence type="predicted"/>
<dbReference type="Gramene" id="KVD98084">
    <property type="protein sequence ID" value="KVD98084"/>
    <property type="gene ID" value="Ccrd_024333"/>
</dbReference>
<dbReference type="Proteomes" id="UP000243975">
    <property type="component" value="Unassembled WGS sequence"/>
</dbReference>
<organism evidence="1 2">
    <name type="scientific">Cynara cardunculus var. scolymus</name>
    <name type="common">Globe artichoke</name>
    <name type="synonym">Cynara scolymus</name>
    <dbReference type="NCBI Taxonomy" id="59895"/>
    <lineage>
        <taxon>Eukaryota</taxon>
        <taxon>Viridiplantae</taxon>
        <taxon>Streptophyta</taxon>
        <taxon>Embryophyta</taxon>
        <taxon>Tracheophyta</taxon>
        <taxon>Spermatophyta</taxon>
        <taxon>Magnoliopsida</taxon>
        <taxon>eudicotyledons</taxon>
        <taxon>Gunneridae</taxon>
        <taxon>Pentapetalae</taxon>
        <taxon>asterids</taxon>
        <taxon>campanulids</taxon>
        <taxon>Asterales</taxon>
        <taxon>Asteraceae</taxon>
        <taxon>Carduoideae</taxon>
        <taxon>Cardueae</taxon>
        <taxon>Carduinae</taxon>
        <taxon>Cynara</taxon>
    </lineage>
</organism>
<gene>
    <name evidence="1" type="ORF">Ccrd_024333</name>
</gene>
<dbReference type="EMBL" id="LEKV01013056">
    <property type="protein sequence ID" value="KVD98084.1"/>
    <property type="molecule type" value="Genomic_DNA"/>
</dbReference>
<dbReference type="GO" id="GO:0045893">
    <property type="term" value="P:positive regulation of DNA-templated transcription"/>
    <property type="evidence" value="ECO:0007669"/>
    <property type="project" value="TreeGrafter"/>
</dbReference>
<reference evidence="1 2" key="1">
    <citation type="journal article" date="2016" name="Sci. Rep.">
        <title>The genome sequence of the outbreeding globe artichoke constructed de novo incorporating a phase-aware low-pass sequencing strategy of F1 progeny.</title>
        <authorList>
            <person name="Scaglione D."/>
            <person name="Reyes-Chin-Wo S."/>
            <person name="Acquadro A."/>
            <person name="Froenicke L."/>
            <person name="Portis E."/>
            <person name="Beitel C."/>
            <person name="Tirone M."/>
            <person name="Mauro R."/>
            <person name="Lo Monaco A."/>
            <person name="Mauromicale G."/>
            <person name="Faccioli P."/>
            <person name="Cattivelli L."/>
            <person name="Rieseberg L."/>
            <person name="Michelmore R."/>
            <person name="Lanteri S."/>
        </authorList>
    </citation>
    <scope>NUCLEOTIDE SEQUENCE [LARGE SCALE GENOMIC DNA]</scope>
    <source>
        <strain evidence="1">2C</strain>
    </source>
</reference>
<evidence type="ECO:0000313" key="1">
    <source>
        <dbReference type="EMBL" id="KVD98084.1"/>
    </source>
</evidence>
<dbReference type="PANTHER" id="PTHR31604">
    <property type="entry name" value="PROTEIN LATERAL ROOT PRIMORDIUM 1"/>
    <property type="match status" value="1"/>
</dbReference>
<dbReference type="GO" id="GO:0005634">
    <property type="term" value="C:nucleus"/>
    <property type="evidence" value="ECO:0007669"/>
    <property type="project" value="TreeGrafter"/>
</dbReference>
<dbReference type="GO" id="GO:0003700">
    <property type="term" value="F:DNA-binding transcription factor activity"/>
    <property type="evidence" value="ECO:0007669"/>
    <property type="project" value="InterPro"/>
</dbReference>
<sequence>MAGLEVGHFPAEVNSPAVFRCVRVSAMDEAEEQLAYQTALNIGGH</sequence>
<comment type="caution">
    <text evidence="1">The sequence shown here is derived from an EMBL/GenBank/DDBJ whole genome shotgun (WGS) entry which is preliminary data.</text>
</comment>
<protein>
    <submittedName>
        <fullName evidence="1">Lateral Root Primordium type 1, C-terminal</fullName>
    </submittedName>
</protein>
<dbReference type="InterPro" id="IPR007818">
    <property type="entry name" value="SHI"/>
</dbReference>
<evidence type="ECO:0000313" key="2">
    <source>
        <dbReference type="Proteomes" id="UP000243975"/>
    </source>
</evidence>
<dbReference type="PANTHER" id="PTHR31604:SF2">
    <property type="entry name" value="PROTEIN SHI RELATED SEQUENCE 7"/>
    <property type="match status" value="1"/>
</dbReference>
<dbReference type="InterPro" id="IPR006511">
    <property type="entry name" value="SHI_C"/>
</dbReference>
<dbReference type="GO" id="GO:0003677">
    <property type="term" value="F:DNA binding"/>
    <property type="evidence" value="ECO:0007669"/>
    <property type="project" value="TreeGrafter"/>
</dbReference>
<name>A0A103D5G4_CYNCS</name>
<dbReference type="NCBIfam" id="TIGR01624">
    <property type="entry name" value="LRP1_Cterm"/>
    <property type="match status" value="1"/>
</dbReference>
<feature type="non-terminal residue" evidence="1">
    <location>
        <position position="1"/>
    </location>
</feature>
<dbReference type="Pfam" id="PF05142">
    <property type="entry name" value="DUF702"/>
    <property type="match status" value="1"/>
</dbReference>
<accession>A0A103D5G4</accession>
<keyword evidence="2" id="KW-1185">Reference proteome</keyword>
<dbReference type="STRING" id="59895.A0A103D5G4"/>